<protein>
    <submittedName>
        <fullName evidence="2">Uncharacterized protein</fullName>
    </submittedName>
</protein>
<feature type="region of interest" description="Disordered" evidence="1">
    <location>
        <begin position="77"/>
        <end position="137"/>
    </location>
</feature>
<dbReference type="Proteomes" id="UP001418222">
    <property type="component" value="Unassembled WGS sequence"/>
</dbReference>
<dbReference type="AlphaFoldDB" id="A0AAP0GFN1"/>
<keyword evidence="3" id="KW-1185">Reference proteome</keyword>
<accession>A0AAP0GFN1</accession>
<feature type="compositionally biased region" description="Basic and acidic residues" evidence="1">
    <location>
        <begin position="1"/>
        <end position="10"/>
    </location>
</feature>
<evidence type="ECO:0000256" key="1">
    <source>
        <dbReference type="SAM" id="MobiDB-lite"/>
    </source>
</evidence>
<evidence type="ECO:0000313" key="2">
    <source>
        <dbReference type="EMBL" id="KAK8957001.1"/>
    </source>
</evidence>
<feature type="region of interest" description="Disordered" evidence="1">
    <location>
        <begin position="1"/>
        <end position="55"/>
    </location>
</feature>
<proteinExistence type="predicted"/>
<name>A0AAP0GFN1_9ASPA</name>
<feature type="compositionally biased region" description="Basic residues" evidence="1">
    <location>
        <begin position="11"/>
        <end position="21"/>
    </location>
</feature>
<feature type="compositionally biased region" description="Basic residues" evidence="1">
    <location>
        <begin position="121"/>
        <end position="137"/>
    </location>
</feature>
<dbReference type="EMBL" id="JBBWWQ010000001">
    <property type="protein sequence ID" value="KAK8957001.1"/>
    <property type="molecule type" value="Genomic_DNA"/>
</dbReference>
<reference evidence="2 3" key="1">
    <citation type="journal article" date="2022" name="Nat. Plants">
        <title>Genomes of leafy and leafless Platanthera orchids illuminate the evolution of mycoheterotrophy.</title>
        <authorList>
            <person name="Li M.H."/>
            <person name="Liu K.W."/>
            <person name="Li Z."/>
            <person name="Lu H.C."/>
            <person name="Ye Q.L."/>
            <person name="Zhang D."/>
            <person name="Wang J.Y."/>
            <person name="Li Y.F."/>
            <person name="Zhong Z.M."/>
            <person name="Liu X."/>
            <person name="Yu X."/>
            <person name="Liu D.K."/>
            <person name="Tu X.D."/>
            <person name="Liu B."/>
            <person name="Hao Y."/>
            <person name="Liao X.Y."/>
            <person name="Jiang Y.T."/>
            <person name="Sun W.H."/>
            <person name="Chen J."/>
            <person name="Chen Y.Q."/>
            <person name="Ai Y."/>
            <person name="Zhai J.W."/>
            <person name="Wu S.S."/>
            <person name="Zhou Z."/>
            <person name="Hsiao Y.Y."/>
            <person name="Wu W.L."/>
            <person name="Chen Y.Y."/>
            <person name="Lin Y.F."/>
            <person name="Hsu J.L."/>
            <person name="Li C.Y."/>
            <person name="Wang Z.W."/>
            <person name="Zhao X."/>
            <person name="Zhong W.Y."/>
            <person name="Ma X.K."/>
            <person name="Ma L."/>
            <person name="Huang J."/>
            <person name="Chen G.Z."/>
            <person name="Huang M.Z."/>
            <person name="Huang L."/>
            <person name="Peng D.H."/>
            <person name="Luo Y.B."/>
            <person name="Zou S.Q."/>
            <person name="Chen S.P."/>
            <person name="Lan S."/>
            <person name="Tsai W.C."/>
            <person name="Van de Peer Y."/>
            <person name="Liu Z.J."/>
        </authorList>
    </citation>
    <scope>NUCLEOTIDE SEQUENCE [LARGE SCALE GENOMIC DNA]</scope>
    <source>
        <strain evidence="2">Lor287</strain>
    </source>
</reference>
<sequence length="137" mass="14941">MGAFWKESHNPKKGGIRRPRMRRETSDDENPSPLVAGRRESPVRKGANPKIANGRGGILDSLNLGFLFKSCCHSRAFPANTVGTPGKQTASSGVCRVSSVSKEEKPQVSSVSIPASPPPVRKLHLHPPPYARHRRTK</sequence>
<comment type="caution">
    <text evidence="2">The sequence shown here is derived from an EMBL/GenBank/DDBJ whole genome shotgun (WGS) entry which is preliminary data.</text>
</comment>
<evidence type="ECO:0000313" key="3">
    <source>
        <dbReference type="Proteomes" id="UP001418222"/>
    </source>
</evidence>
<gene>
    <name evidence="2" type="ORF">KSP39_PZI000802</name>
</gene>
<feature type="compositionally biased region" description="Polar residues" evidence="1">
    <location>
        <begin position="81"/>
        <end position="92"/>
    </location>
</feature>
<organism evidence="2 3">
    <name type="scientific">Platanthera zijinensis</name>
    <dbReference type="NCBI Taxonomy" id="2320716"/>
    <lineage>
        <taxon>Eukaryota</taxon>
        <taxon>Viridiplantae</taxon>
        <taxon>Streptophyta</taxon>
        <taxon>Embryophyta</taxon>
        <taxon>Tracheophyta</taxon>
        <taxon>Spermatophyta</taxon>
        <taxon>Magnoliopsida</taxon>
        <taxon>Liliopsida</taxon>
        <taxon>Asparagales</taxon>
        <taxon>Orchidaceae</taxon>
        <taxon>Orchidoideae</taxon>
        <taxon>Orchideae</taxon>
        <taxon>Orchidinae</taxon>
        <taxon>Platanthera</taxon>
    </lineage>
</organism>